<dbReference type="InterPro" id="IPR000760">
    <property type="entry name" value="Inositol_monophosphatase-like"/>
</dbReference>
<dbReference type="GeneID" id="62640633"/>
<comment type="catalytic activity">
    <reaction evidence="1 6">
        <text>a myo-inositol phosphate + H2O = myo-inositol + phosphate</text>
        <dbReference type="Rhea" id="RHEA:24056"/>
        <dbReference type="ChEBI" id="CHEBI:15377"/>
        <dbReference type="ChEBI" id="CHEBI:17268"/>
        <dbReference type="ChEBI" id="CHEBI:43474"/>
        <dbReference type="ChEBI" id="CHEBI:84139"/>
        <dbReference type="EC" id="3.1.3.25"/>
    </reaction>
</comment>
<organism evidence="7 9">
    <name type="scientific">Marivita cryptomonadis</name>
    <dbReference type="NCBI Taxonomy" id="505252"/>
    <lineage>
        <taxon>Bacteria</taxon>
        <taxon>Pseudomonadati</taxon>
        <taxon>Pseudomonadota</taxon>
        <taxon>Alphaproteobacteria</taxon>
        <taxon>Rhodobacterales</taxon>
        <taxon>Roseobacteraceae</taxon>
        <taxon>Marivita</taxon>
    </lineage>
</organism>
<dbReference type="GO" id="GO:0006020">
    <property type="term" value="P:inositol metabolic process"/>
    <property type="evidence" value="ECO:0007669"/>
    <property type="project" value="TreeGrafter"/>
</dbReference>
<dbReference type="Proteomes" id="UP000755667">
    <property type="component" value="Unassembled WGS sequence"/>
</dbReference>
<dbReference type="RefSeq" id="WP_085628971.1">
    <property type="nucleotide sequence ID" value="NZ_JAFBWU010000016.1"/>
</dbReference>
<dbReference type="PRINTS" id="PR00377">
    <property type="entry name" value="IMPHPHTASES"/>
</dbReference>
<proteinExistence type="inferred from homology"/>
<dbReference type="Proteomes" id="UP000809440">
    <property type="component" value="Unassembled WGS sequence"/>
</dbReference>
<evidence type="ECO:0000313" key="10">
    <source>
        <dbReference type="Proteomes" id="UP000809440"/>
    </source>
</evidence>
<evidence type="ECO:0000256" key="4">
    <source>
        <dbReference type="ARBA" id="ARBA00022801"/>
    </source>
</evidence>
<feature type="binding site" evidence="5">
    <location>
        <position position="87"/>
    </location>
    <ligand>
        <name>Mg(2+)</name>
        <dbReference type="ChEBI" id="CHEBI:18420"/>
        <label>1</label>
        <note>catalytic</note>
    </ligand>
</feature>
<dbReference type="PANTHER" id="PTHR20854:SF4">
    <property type="entry name" value="INOSITOL-1-MONOPHOSPHATASE-RELATED"/>
    <property type="match status" value="1"/>
</dbReference>
<evidence type="ECO:0000313" key="9">
    <source>
        <dbReference type="Proteomes" id="UP000755667"/>
    </source>
</evidence>
<comment type="cofactor">
    <cofactor evidence="2 5 6">
        <name>Mg(2+)</name>
        <dbReference type="ChEBI" id="CHEBI:18420"/>
    </cofactor>
</comment>
<evidence type="ECO:0000256" key="5">
    <source>
        <dbReference type="PIRSR" id="PIRSR600760-2"/>
    </source>
</evidence>
<keyword evidence="4 6" id="KW-0378">Hydrolase</keyword>
<accession>A0A9Q2NYK9</accession>
<evidence type="ECO:0000256" key="1">
    <source>
        <dbReference type="ARBA" id="ARBA00001033"/>
    </source>
</evidence>
<protein>
    <recommendedName>
        <fullName evidence="6">Inositol-1-monophosphatase</fullName>
        <ecNumber evidence="6">3.1.3.25</ecNumber>
    </recommendedName>
</protein>
<dbReference type="InterPro" id="IPR033942">
    <property type="entry name" value="IMPase"/>
</dbReference>
<dbReference type="OrthoDB" id="9785695at2"/>
<sequence length="263" mass="28053">MQGSANLNIMIKAARKAGRSLNKDFREVENLQTSAANAGEFVARAAAAAGALLRDDLTGARGTYGYLTPEGETEGEDPTRRWIVNPLEGRANYLHGQPHFSVSIALEHKGQIVSAVVFDPAKDEMFYAEKGQGAWLNDNKRVRVSSRTKLVEAVLGHAVPFSVKRTLPATLKDLARVMPECSGMRASGSSALDLAYVAAGRFDGFWQREGAVTDLAAGLLIASEAGALVEGVRPGQVPLEDGAVLCANNQIFSALAKVIRTTD</sequence>
<dbReference type="Gene3D" id="3.30.540.10">
    <property type="entry name" value="Fructose-1,6-Bisphosphatase, subunit A, domain 1"/>
    <property type="match status" value="1"/>
</dbReference>
<evidence type="ECO:0000313" key="8">
    <source>
        <dbReference type="EMBL" id="MBM2419203.1"/>
    </source>
</evidence>
<dbReference type="Gene3D" id="3.40.190.80">
    <property type="match status" value="1"/>
</dbReference>
<comment type="similarity">
    <text evidence="3 6">Belongs to the inositol monophosphatase superfamily.</text>
</comment>
<dbReference type="EC" id="3.1.3.25" evidence="6"/>
<evidence type="ECO:0000313" key="7">
    <source>
        <dbReference type="EMBL" id="MBM2414557.1"/>
    </source>
</evidence>
<dbReference type="AlphaFoldDB" id="A0A9Q2NYK9"/>
<dbReference type="EMBL" id="JAFBXF010000016">
    <property type="protein sequence ID" value="MBM2419203.1"/>
    <property type="molecule type" value="Genomic_DNA"/>
</dbReference>
<dbReference type="PANTHER" id="PTHR20854">
    <property type="entry name" value="INOSITOL MONOPHOSPHATASE"/>
    <property type="match status" value="1"/>
</dbReference>
<dbReference type="GO" id="GO:0008934">
    <property type="term" value="F:inositol monophosphate 1-phosphatase activity"/>
    <property type="evidence" value="ECO:0007669"/>
    <property type="project" value="InterPro"/>
</dbReference>
<evidence type="ECO:0000256" key="6">
    <source>
        <dbReference type="RuleBase" id="RU364068"/>
    </source>
</evidence>
<dbReference type="SUPFAM" id="SSF56655">
    <property type="entry name" value="Carbohydrate phosphatase"/>
    <property type="match status" value="1"/>
</dbReference>
<keyword evidence="5 6" id="KW-0479">Metal-binding</keyword>
<feature type="binding site" evidence="5">
    <location>
        <position position="214"/>
    </location>
    <ligand>
        <name>Mg(2+)</name>
        <dbReference type="ChEBI" id="CHEBI:18420"/>
        <label>1</label>
        <note>catalytic</note>
    </ligand>
</feature>
<comment type="caution">
    <text evidence="7">The sequence shown here is derived from an EMBL/GenBank/DDBJ whole genome shotgun (WGS) entry which is preliminary data.</text>
</comment>
<keyword evidence="5 6" id="KW-0460">Magnesium</keyword>
<gene>
    <name evidence="7" type="ORF">JQX41_19730</name>
    <name evidence="8" type="ORF">JQX48_19620</name>
</gene>
<dbReference type="GO" id="GO:0007165">
    <property type="term" value="P:signal transduction"/>
    <property type="evidence" value="ECO:0007669"/>
    <property type="project" value="TreeGrafter"/>
</dbReference>
<dbReference type="Pfam" id="PF00459">
    <property type="entry name" value="Inositol_P"/>
    <property type="match status" value="1"/>
</dbReference>
<evidence type="ECO:0000256" key="2">
    <source>
        <dbReference type="ARBA" id="ARBA00001946"/>
    </source>
</evidence>
<dbReference type="InterPro" id="IPR022337">
    <property type="entry name" value="Inositol_monophosphatase_SuhB"/>
</dbReference>
<dbReference type="EMBL" id="JAFBXE010000016">
    <property type="protein sequence ID" value="MBM2414557.1"/>
    <property type="molecule type" value="Genomic_DNA"/>
</dbReference>
<name>A0A9Q2NYK9_9RHOB</name>
<dbReference type="PRINTS" id="PR01959">
    <property type="entry name" value="SBIMPHPHTASE"/>
</dbReference>
<keyword evidence="10" id="KW-1185">Reference proteome</keyword>
<dbReference type="GO" id="GO:0046872">
    <property type="term" value="F:metal ion binding"/>
    <property type="evidence" value="ECO:0007669"/>
    <property type="project" value="UniProtKB-KW"/>
</dbReference>
<dbReference type="CDD" id="cd01639">
    <property type="entry name" value="IMPase"/>
    <property type="match status" value="1"/>
</dbReference>
<reference evidence="7 10" key="1">
    <citation type="submission" date="2021-01" db="EMBL/GenBank/DDBJ databases">
        <title>Diatom-associated Roseobacters Show Island Model of Population Structure.</title>
        <authorList>
            <person name="Qu L."/>
            <person name="Feng X."/>
            <person name="Chen Y."/>
            <person name="Li L."/>
            <person name="Wang X."/>
            <person name="Hu Z."/>
            <person name="Wang H."/>
            <person name="Luo H."/>
        </authorList>
    </citation>
    <scope>NUCLEOTIDE SEQUENCE</scope>
    <source>
        <strain evidence="8 10">CC28-63</strain>
        <strain evidence="7">CC28-69</strain>
    </source>
</reference>
<evidence type="ECO:0000256" key="3">
    <source>
        <dbReference type="ARBA" id="ARBA00009759"/>
    </source>
</evidence>